<evidence type="ECO:0000256" key="1">
    <source>
        <dbReference type="ARBA" id="ARBA00010211"/>
    </source>
</evidence>
<evidence type="ECO:0000259" key="3">
    <source>
        <dbReference type="Pfam" id="PF01557"/>
    </source>
</evidence>
<dbReference type="SUPFAM" id="SSF56529">
    <property type="entry name" value="FAH"/>
    <property type="match status" value="1"/>
</dbReference>
<dbReference type="Pfam" id="PF01557">
    <property type="entry name" value="FAA_hydrolase"/>
    <property type="match status" value="1"/>
</dbReference>
<dbReference type="STRING" id="656916.A0A2G7G824"/>
<keyword evidence="2" id="KW-0479">Metal-binding</keyword>
<protein>
    <recommendedName>
        <fullName evidence="3">Fumarylacetoacetase-like C-terminal domain-containing protein</fullName>
    </recommendedName>
</protein>
<dbReference type="InterPro" id="IPR036663">
    <property type="entry name" value="Fumarylacetoacetase_C_sf"/>
</dbReference>
<comment type="similarity">
    <text evidence="1">Belongs to the FAH family.</text>
</comment>
<dbReference type="PANTHER" id="PTHR11820:SF100">
    <property type="entry name" value="FUMARYLACETOACETATE HYDROLASE FAMILY PROTEIN (AFU_ORTHOLOGUE AFUA_4G01490)"/>
    <property type="match status" value="1"/>
</dbReference>
<evidence type="ECO:0000256" key="2">
    <source>
        <dbReference type="ARBA" id="ARBA00022723"/>
    </source>
</evidence>
<dbReference type="EMBL" id="NEXV01000082">
    <property type="protein sequence ID" value="PIG88979.1"/>
    <property type="molecule type" value="Genomic_DNA"/>
</dbReference>
<dbReference type="GO" id="GO:0006107">
    <property type="term" value="P:oxaloacetate metabolic process"/>
    <property type="evidence" value="ECO:0007669"/>
    <property type="project" value="UniProtKB-ARBA"/>
</dbReference>
<evidence type="ECO:0000313" key="5">
    <source>
        <dbReference type="Proteomes" id="UP000231358"/>
    </source>
</evidence>
<dbReference type="InterPro" id="IPR011234">
    <property type="entry name" value="Fumarylacetoacetase-like_C"/>
</dbReference>
<keyword evidence="5" id="KW-1185">Reference proteome</keyword>
<reference evidence="4 5" key="1">
    <citation type="submission" date="2017-05" db="EMBL/GenBank/DDBJ databases">
        <title>Genome sequence for an aflatoxigenic pathogen of Argentinian peanut, Aspergillus arachidicola.</title>
        <authorList>
            <person name="Moore G."/>
            <person name="Beltz S.B."/>
            <person name="Mack B.M."/>
        </authorList>
    </citation>
    <scope>NUCLEOTIDE SEQUENCE [LARGE SCALE GENOMIC DNA]</scope>
    <source>
        <strain evidence="4 5">CBS 117610</strain>
    </source>
</reference>
<name>A0A2G7G824_9EURO</name>
<accession>A0A2G7G824</accession>
<gene>
    <name evidence="4" type="ORF">AARAC_008397</name>
</gene>
<sequence>MTSDFQRLVRFRDNHGQIHYGEALADDDLIDAQVPVYAGSDPWNLRPTTQTARISEILCPLASVPIIYGIGMNYKGHIEETKMPVPSHPVIFTKPPDALAGPYDPIVVDPQCTELDYEGELCIVLGSDCKNFTHGVDDPRAYILGYTVGNDVSSRFWQSPAQSGNQHGYAKSFDGFAPIGPIIVSANALAKGHSASASGPDLRLRTRVNGEDRQDSQTSDLLFGVGEILEHLSRGTTLRRGTVIMTGTPSGVAAFMKPPRWLQSGDVVEVEIEGLGKIRNRIVTLS</sequence>
<comment type="caution">
    <text evidence="4">The sequence shown here is derived from an EMBL/GenBank/DDBJ whole genome shotgun (WGS) entry which is preliminary data.</text>
</comment>
<dbReference type="PANTHER" id="PTHR11820">
    <property type="entry name" value="ACYLPYRUVASE"/>
    <property type="match status" value="1"/>
</dbReference>
<proteinExistence type="inferred from homology"/>
<evidence type="ECO:0000313" key="4">
    <source>
        <dbReference type="EMBL" id="PIG88979.1"/>
    </source>
</evidence>
<dbReference type="FunFam" id="3.90.850.10:FF:000002">
    <property type="entry name" value="2-hydroxyhepta-2,4-diene-1,7-dioate isomerase"/>
    <property type="match status" value="1"/>
</dbReference>
<dbReference type="Gene3D" id="3.90.850.10">
    <property type="entry name" value="Fumarylacetoacetase-like, C-terminal domain"/>
    <property type="match status" value="1"/>
</dbReference>
<dbReference type="Proteomes" id="UP000231358">
    <property type="component" value="Unassembled WGS sequence"/>
</dbReference>
<organism evidence="4 5">
    <name type="scientific">Aspergillus arachidicola</name>
    <dbReference type="NCBI Taxonomy" id="656916"/>
    <lineage>
        <taxon>Eukaryota</taxon>
        <taxon>Fungi</taxon>
        <taxon>Dikarya</taxon>
        <taxon>Ascomycota</taxon>
        <taxon>Pezizomycotina</taxon>
        <taxon>Eurotiomycetes</taxon>
        <taxon>Eurotiomycetidae</taxon>
        <taxon>Eurotiales</taxon>
        <taxon>Aspergillaceae</taxon>
        <taxon>Aspergillus</taxon>
        <taxon>Aspergillus subgen. Circumdati</taxon>
    </lineage>
</organism>
<dbReference type="AlphaFoldDB" id="A0A2G7G824"/>
<dbReference type="GO" id="GO:0046872">
    <property type="term" value="F:metal ion binding"/>
    <property type="evidence" value="ECO:0007669"/>
    <property type="project" value="UniProtKB-KW"/>
</dbReference>
<dbReference type="GO" id="GO:0050163">
    <property type="term" value="F:oxaloacetate tautomerase activity"/>
    <property type="evidence" value="ECO:0007669"/>
    <property type="project" value="UniProtKB-ARBA"/>
</dbReference>
<feature type="domain" description="Fumarylacetoacetase-like C-terminal" evidence="3">
    <location>
        <begin position="67"/>
        <end position="283"/>
    </location>
</feature>